<protein>
    <submittedName>
        <fullName evidence="1">Uncharacterized protein</fullName>
    </submittedName>
</protein>
<keyword evidence="2" id="KW-1185">Reference proteome</keyword>
<dbReference type="AlphaFoldDB" id="A0AAV4XX00"/>
<comment type="caution">
    <text evidence="1">The sequence shown here is derived from an EMBL/GenBank/DDBJ whole genome shotgun (WGS) entry which is preliminary data.</text>
</comment>
<proteinExistence type="predicted"/>
<evidence type="ECO:0000313" key="2">
    <source>
        <dbReference type="Proteomes" id="UP001054945"/>
    </source>
</evidence>
<accession>A0AAV4XX00</accession>
<dbReference type="EMBL" id="BPLR01000972">
    <property type="protein sequence ID" value="GIY98828.1"/>
    <property type="molecule type" value="Genomic_DNA"/>
</dbReference>
<organism evidence="1 2">
    <name type="scientific">Caerostris extrusa</name>
    <name type="common">Bark spider</name>
    <name type="synonym">Caerostris bankana</name>
    <dbReference type="NCBI Taxonomy" id="172846"/>
    <lineage>
        <taxon>Eukaryota</taxon>
        <taxon>Metazoa</taxon>
        <taxon>Ecdysozoa</taxon>
        <taxon>Arthropoda</taxon>
        <taxon>Chelicerata</taxon>
        <taxon>Arachnida</taxon>
        <taxon>Araneae</taxon>
        <taxon>Araneomorphae</taxon>
        <taxon>Entelegynae</taxon>
        <taxon>Araneoidea</taxon>
        <taxon>Araneidae</taxon>
        <taxon>Caerostris</taxon>
    </lineage>
</organism>
<evidence type="ECO:0000313" key="1">
    <source>
        <dbReference type="EMBL" id="GIY98828.1"/>
    </source>
</evidence>
<sequence length="84" mass="9544">MSPSILENGTVKNLLNFPEQSIVWVSERKRIFKEIYQRLILSTFPIKAQTKVQVLQPKAEICSNRRFSGTKTFSGVGEADFQAP</sequence>
<name>A0AAV4XX00_CAEEX</name>
<dbReference type="Proteomes" id="UP001054945">
    <property type="component" value="Unassembled WGS sequence"/>
</dbReference>
<gene>
    <name evidence="1" type="ORF">CEXT_464831</name>
</gene>
<reference evidence="1 2" key="1">
    <citation type="submission" date="2021-06" db="EMBL/GenBank/DDBJ databases">
        <title>Caerostris extrusa draft genome.</title>
        <authorList>
            <person name="Kono N."/>
            <person name="Arakawa K."/>
        </authorList>
    </citation>
    <scope>NUCLEOTIDE SEQUENCE [LARGE SCALE GENOMIC DNA]</scope>
</reference>